<evidence type="ECO:0000259" key="5">
    <source>
        <dbReference type="Pfam" id="PF21369"/>
    </source>
</evidence>
<dbReference type="EMBL" id="FXLY01000007">
    <property type="protein sequence ID" value="SMN21289.1"/>
    <property type="molecule type" value="Genomic_DNA"/>
</dbReference>
<comment type="function">
    <text evidence="3">Involved in pre-mRNA splicing. Facilitates the cooperative formation of U2/U6 helix II in association with stem II in the spliceosome. Binds to RNA.</text>
</comment>
<keyword evidence="7" id="KW-1185">Reference proteome</keyword>
<dbReference type="AlphaFoldDB" id="A0A1X7R750"/>
<keyword evidence="2" id="KW-0694">RNA-binding</keyword>
<dbReference type="PANTHER" id="PTHR14089">
    <property type="entry name" value="PRE-MRNA-SPLICING FACTOR RBM22"/>
    <property type="match status" value="1"/>
</dbReference>
<dbReference type="STRING" id="1789683.A0A1X7R750"/>
<dbReference type="Proteomes" id="UP000196158">
    <property type="component" value="Unassembled WGS sequence"/>
</dbReference>
<dbReference type="GO" id="GO:0017070">
    <property type="term" value="F:U6 snRNA binding"/>
    <property type="evidence" value="ECO:0007669"/>
    <property type="project" value="TreeGrafter"/>
</dbReference>
<dbReference type="InterPro" id="IPR039171">
    <property type="entry name" value="Cwc2/Slt11"/>
</dbReference>
<feature type="domain" description="STL11/RBM22-like N-terminal" evidence="5">
    <location>
        <begin position="7"/>
        <end position="129"/>
    </location>
</feature>
<dbReference type="Pfam" id="PF21369">
    <property type="entry name" value="STL11_N"/>
    <property type="match status" value="1"/>
</dbReference>
<dbReference type="InterPro" id="IPR048995">
    <property type="entry name" value="STL11/RBM22-like_N"/>
</dbReference>
<evidence type="ECO:0000256" key="4">
    <source>
        <dbReference type="SAM" id="MobiDB-lite"/>
    </source>
</evidence>
<reference evidence="6 7" key="1">
    <citation type="submission" date="2017-04" db="EMBL/GenBank/DDBJ databases">
        <authorList>
            <person name="Afonso C.L."/>
            <person name="Miller P.J."/>
            <person name="Scott M.A."/>
            <person name="Spackman E."/>
            <person name="Goraichik I."/>
            <person name="Dimitrov K.M."/>
            <person name="Suarez D.L."/>
            <person name="Swayne D.E."/>
        </authorList>
    </citation>
    <scope>NUCLEOTIDE SEQUENCE [LARGE SCALE GENOMIC DNA]</scope>
</reference>
<protein>
    <recommendedName>
        <fullName evidence="1">Pre-mRNA-splicing factor SLT11</fullName>
    </recommendedName>
</protein>
<feature type="compositionally biased region" description="Basic residues" evidence="4">
    <location>
        <begin position="333"/>
        <end position="353"/>
    </location>
</feature>
<sequence length="353" mass="39642">MSTQVEPIICNTCLGGDDESIPQLTINKISNGLQCKICTLPTTLYHFKSLNSRNLVKTKICFNCAKQRNCCQCCMLDMKWHISLSMRDKLISYLNGQDESSLMTPEATNVMMKRYLALQNGKLGGAKFTSDSNALENLLNQELETSITKLEKSLNSNKKQSTTNNLDIDIKPVLAHLPLTQTLENSKCLSFFLYNIDSSIPEWKIKDAVTSLIGSEKWIDKDSNCIIINHRANAGGIKFSNQSLADKFIHILTTSQIPYTVPNSKLMRGILMVDRFKIFVVPWNSGFTTGSFGTTKEQSLKLARSLKKLIISESEIVVNSSNVNDNDNDTGKKRQTNKKINKKKKKRVTSLKL</sequence>
<name>A0A1X7R750_9SACH</name>
<proteinExistence type="predicted"/>
<dbReference type="GO" id="GO:0071007">
    <property type="term" value="C:U2-type catalytic step 2 spliceosome"/>
    <property type="evidence" value="ECO:0007669"/>
    <property type="project" value="TreeGrafter"/>
</dbReference>
<dbReference type="OrthoDB" id="10259600at2759"/>
<evidence type="ECO:0000256" key="1">
    <source>
        <dbReference type="ARBA" id="ARBA00019060"/>
    </source>
</evidence>
<dbReference type="GO" id="GO:0071006">
    <property type="term" value="C:U2-type catalytic step 1 spliceosome"/>
    <property type="evidence" value="ECO:0007669"/>
    <property type="project" value="TreeGrafter"/>
</dbReference>
<accession>A0A1X7R750</accession>
<evidence type="ECO:0000313" key="6">
    <source>
        <dbReference type="EMBL" id="SMN21289.1"/>
    </source>
</evidence>
<evidence type="ECO:0000256" key="2">
    <source>
        <dbReference type="ARBA" id="ARBA00022884"/>
    </source>
</evidence>
<gene>
    <name evidence="6" type="ORF">KASA_0L03498G</name>
</gene>
<dbReference type="GO" id="GO:0036002">
    <property type="term" value="F:pre-mRNA binding"/>
    <property type="evidence" value="ECO:0007669"/>
    <property type="project" value="TreeGrafter"/>
</dbReference>
<dbReference type="GO" id="GO:0000974">
    <property type="term" value="C:Prp19 complex"/>
    <property type="evidence" value="ECO:0007669"/>
    <property type="project" value="TreeGrafter"/>
</dbReference>
<organism evidence="6 7">
    <name type="scientific">Maudiozyma saulgeensis</name>
    <dbReference type="NCBI Taxonomy" id="1789683"/>
    <lineage>
        <taxon>Eukaryota</taxon>
        <taxon>Fungi</taxon>
        <taxon>Dikarya</taxon>
        <taxon>Ascomycota</taxon>
        <taxon>Saccharomycotina</taxon>
        <taxon>Saccharomycetes</taxon>
        <taxon>Saccharomycetales</taxon>
        <taxon>Saccharomycetaceae</taxon>
        <taxon>Maudiozyma</taxon>
    </lineage>
</organism>
<feature type="region of interest" description="Disordered" evidence="4">
    <location>
        <begin position="322"/>
        <end position="353"/>
    </location>
</feature>
<dbReference type="PANTHER" id="PTHR14089:SF6">
    <property type="entry name" value="PRE-MRNA-SPLICING FACTOR RBM22"/>
    <property type="match status" value="1"/>
</dbReference>
<evidence type="ECO:0000256" key="3">
    <source>
        <dbReference type="ARBA" id="ARBA00025609"/>
    </source>
</evidence>
<evidence type="ECO:0000313" key="7">
    <source>
        <dbReference type="Proteomes" id="UP000196158"/>
    </source>
</evidence>